<comment type="subcellular location">
    <subcellularLocation>
        <location evidence="1">Cell membrane</location>
        <topology evidence="1">Single-pass membrane protein</topology>
    </subcellularLocation>
</comment>
<dbReference type="InterPro" id="IPR007168">
    <property type="entry name" value="Phageshock_PspC_N"/>
</dbReference>
<feature type="transmembrane region" description="Helical" evidence="7">
    <location>
        <begin position="385"/>
        <end position="405"/>
    </location>
</feature>
<feature type="compositionally biased region" description="Basic and acidic residues" evidence="6">
    <location>
        <begin position="9"/>
        <end position="19"/>
    </location>
</feature>
<evidence type="ECO:0000256" key="6">
    <source>
        <dbReference type="SAM" id="MobiDB-lite"/>
    </source>
</evidence>
<proteinExistence type="predicted"/>
<feature type="compositionally biased region" description="Basic and acidic residues" evidence="6">
    <location>
        <begin position="287"/>
        <end position="301"/>
    </location>
</feature>
<keyword evidence="2" id="KW-1003">Cell membrane</keyword>
<evidence type="ECO:0000259" key="9">
    <source>
        <dbReference type="Pfam" id="PF09922"/>
    </source>
</evidence>
<accession>A0A927MVI9</accession>
<feature type="transmembrane region" description="Helical" evidence="7">
    <location>
        <begin position="425"/>
        <end position="444"/>
    </location>
</feature>
<protein>
    <submittedName>
        <fullName evidence="10">Phage shock protein PspC (Stress-responsive transcriptional regulator)</fullName>
    </submittedName>
</protein>
<dbReference type="EMBL" id="JADBEM010000001">
    <property type="protein sequence ID" value="MBE1607671.1"/>
    <property type="molecule type" value="Genomic_DNA"/>
</dbReference>
<evidence type="ECO:0000313" key="11">
    <source>
        <dbReference type="Proteomes" id="UP000638648"/>
    </source>
</evidence>
<comment type="caution">
    <text evidence="10">The sequence shown here is derived from an EMBL/GenBank/DDBJ whole genome shotgun (WGS) entry which is preliminary data.</text>
</comment>
<feature type="compositionally biased region" description="Low complexity" evidence="6">
    <location>
        <begin position="191"/>
        <end position="216"/>
    </location>
</feature>
<dbReference type="GO" id="GO:0005886">
    <property type="term" value="C:plasma membrane"/>
    <property type="evidence" value="ECO:0007669"/>
    <property type="project" value="UniProtKB-SubCell"/>
</dbReference>
<keyword evidence="3 7" id="KW-0812">Transmembrane</keyword>
<dbReference type="InterPro" id="IPR024425">
    <property type="entry name" value="LiaF-like_C"/>
</dbReference>
<dbReference type="PANTHER" id="PTHR33885">
    <property type="entry name" value="PHAGE SHOCK PROTEIN C"/>
    <property type="match status" value="1"/>
</dbReference>
<feature type="transmembrane region" description="Helical" evidence="7">
    <location>
        <begin position="155"/>
        <end position="172"/>
    </location>
</feature>
<feature type="region of interest" description="Disordered" evidence="6">
    <location>
        <begin position="179"/>
        <end position="371"/>
    </location>
</feature>
<name>A0A927MVI9_9ACTN</name>
<dbReference type="PANTHER" id="PTHR33885:SF3">
    <property type="entry name" value="PHAGE SHOCK PROTEIN C"/>
    <property type="match status" value="1"/>
</dbReference>
<gene>
    <name evidence="10" type="ORF">HEB94_004519</name>
</gene>
<evidence type="ECO:0000313" key="10">
    <source>
        <dbReference type="EMBL" id="MBE1607671.1"/>
    </source>
</evidence>
<feature type="domain" description="Phage shock protein PspC N-terminal" evidence="8">
    <location>
        <begin position="53"/>
        <end position="109"/>
    </location>
</feature>
<evidence type="ECO:0000256" key="4">
    <source>
        <dbReference type="ARBA" id="ARBA00022989"/>
    </source>
</evidence>
<reference evidence="10" key="1">
    <citation type="submission" date="2020-10" db="EMBL/GenBank/DDBJ databases">
        <title>Sequencing the genomes of 1000 actinobacteria strains.</title>
        <authorList>
            <person name="Klenk H.-P."/>
        </authorList>
    </citation>
    <scope>NUCLEOTIDE SEQUENCE</scope>
    <source>
        <strain evidence="10">DSM 45354</strain>
    </source>
</reference>
<dbReference type="RefSeq" id="WP_192751583.1">
    <property type="nucleotide sequence ID" value="NZ_BAABJL010000207.1"/>
</dbReference>
<feature type="domain" description="Cell wall-active antibiotics response LiaF-like C-terminal" evidence="9">
    <location>
        <begin position="496"/>
        <end position="588"/>
    </location>
</feature>
<organism evidence="10 11">
    <name type="scientific">Actinopolymorpha pittospori</name>
    <dbReference type="NCBI Taxonomy" id="648752"/>
    <lineage>
        <taxon>Bacteria</taxon>
        <taxon>Bacillati</taxon>
        <taxon>Actinomycetota</taxon>
        <taxon>Actinomycetes</taxon>
        <taxon>Propionibacteriales</taxon>
        <taxon>Actinopolymorphaceae</taxon>
        <taxon>Actinopolymorpha</taxon>
    </lineage>
</organism>
<dbReference type="AlphaFoldDB" id="A0A927MVI9"/>
<dbReference type="Pfam" id="PF09922">
    <property type="entry name" value="LiaF-like_C"/>
    <property type="match status" value="1"/>
</dbReference>
<evidence type="ECO:0000256" key="2">
    <source>
        <dbReference type="ARBA" id="ARBA00022475"/>
    </source>
</evidence>
<dbReference type="InterPro" id="IPR052027">
    <property type="entry name" value="PspC"/>
</dbReference>
<sequence>MPDMTPPADRSESAGRDDPGPEGATSDDAPPADHTAPDGGGSGRHDGLLGEVRRLRRIDEGHVLGGVCAGLGRQLGIDPVVLRVVLAVLAPFGGVGIILYGTGWLLMPQDRGEESILEQQLGRRRNGSPDNAIFVGAVVVLGLVAVSIPWWGLPWHVPALLVLSVLGLLALLRRAGSDPADRTQHADTPNSADAPSTPPSAASPSTAPPSDASSAAGDQTAATRPLATTSPAYVSRSVADAMSDTRPIATRPVDTSSAENAAADDTQPIKAGPTAPSETTPSDATSDDTRPEDTKPIDVRATDAPTGAPSGHEPTTVSSPIGAPTDPTQPVVQLGSWRNAPPAPPAFWDQTDPLGLNAVPNPTGDEGEPPPVPPPALPELKRRRFWLFATTISAAAIVCGAMAAVEESTTVPGRSAPMIDIPAAGYVAAALAVVGLGLIVGTWFGRSRALVAIGVVLALALVPLSAAEKWMGTSANIVHRPTSVGQIEPSYEFSAGRILLDLRKVPFRDGQPVRSSSIDMGTGDVTVLVPPDVDVHASGDVGVGDLRLLGQSSGGMDNSLVVTDLGSDGQGGGRLDLTIDLGVGEVEVNRG</sequence>
<dbReference type="Pfam" id="PF04024">
    <property type="entry name" value="PspC"/>
    <property type="match status" value="1"/>
</dbReference>
<feature type="transmembrane region" description="Helical" evidence="7">
    <location>
        <begin position="128"/>
        <end position="149"/>
    </location>
</feature>
<evidence type="ECO:0000256" key="5">
    <source>
        <dbReference type="ARBA" id="ARBA00023136"/>
    </source>
</evidence>
<feature type="transmembrane region" description="Helical" evidence="7">
    <location>
        <begin position="449"/>
        <end position="467"/>
    </location>
</feature>
<evidence type="ECO:0000256" key="7">
    <source>
        <dbReference type="SAM" id="Phobius"/>
    </source>
</evidence>
<keyword evidence="11" id="KW-1185">Reference proteome</keyword>
<dbReference type="Proteomes" id="UP000638648">
    <property type="component" value="Unassembled WGS sequence"/>
</dbReference>
<evidence type="ECO:0000256" key="3">
    <source>
        <dbReference type="ARBA" id="ARBA00022692"/>
    </source>
</evidence>
<feature type="transmembrane region" description="Helical" evidence="7">
    <location>
        <begin position="80"/>
        <end position="107"/>
    </location>
</feature>
<feature type="compositionally biased region" description="Polar residues" evidence="6">
    <location>
        <begin position="220"/>
        <end position="232"/>
    </location>
</feature>
<evidence type="ECO:0000256" key="1">
    <source>
        <dbReference type="ARBA" id="ARBA00004162"/>
    </source>
</evidence>
<feature type="region of interest" description="Disordered" evidence="6">
    <location>
        <begin position="1"/>
        <end position="47"/>
    </location>
</feature>
<keyword evidence="4 7" id="KW-1133">Transmembrane helix</keyword>
<evidence type="ECO:0000259" key="8">
    <source>
        <dbReference type="Pfam" id="PF04024"/>
    </source>
</evidence>
<keyword evidence="5 7" id="KW-0472">Membrane</keyword>